<feature type="transmembrane region" description="Helical" evidence="1">
    <location>
        <begin position="263"/>
        <end position="282"/>
    </location>
</feature>
<dbReference type="InterPro" id="IPR032713">
    <property type="entry name" value="EmrE"/>
</dbReference>
<accession>A0ABX9TW68</accession>
<evidence type="ECO:0000313" key="2">
    <source>
        <dbReference type="EMBL" id="RLL22105.1"/>
    </source>
</evidence>
<dbReference type="Pfam" id="PF13536">
    <property type="entry name" value="EmrE"/>
    <property type="match status" value="1"/>
</dbReference>
<keyword evidence="3" id="KW-1185">Reference proteome</keyword>
<name>A0ABX9TW68_9GAMM</name>
<proteinExistence type="predicted"/>
<feature type="transmembrane region" description="Helical" evidence="1">
    <location>
        <begin position="228"/>
        <end position="251"/>
    </location>
</feature>
<protein>
    <submittedName>
        <fullName evidence="2">Multidrug resistance efflux transporter family protein</fullName>
    </submittedName>
</protein>
<keyword evidence="1" id="KW-0812">Transmembrane</keyword>
<feature type="transmembrane region" description="Helical" evidence="1">
    <location>
        <begin position="156"/>
        <end position="175"/>
    </location>
</feature>
<keyword evidence="1" id="KW-0472">Membrane</keyword>
<dbReference type="Proteomes" id="UP000280271">
    <property type="component" value="Unassembled WGS sequence"/>
</dbReference>
<feature type="transmembrane region" description="Helical" evidence="1">
    <location>
        <begin position="135"/>
        <end position="150"/>
    </location>
</feature>
<keyword evidence="1" id="KW-1133">Transmembrane helix</keyword>
<feature type="transmembrane region" description="Helical" evidence="1">
    <location>
        <begin position="95"/>
        <end position="115"/>
    </location>
</feature>
<comment type="caution">
    <text evidence="2">The sequence shown here is derived from an EMBL/GenBank/DDBJ whole genome shotgun (WGS) entry which is preliminary data.</text>
</comment>
<feature type="transmembrane region" description="Helical" evidence="1">
    <location>
        <begin position="70"/>
        <end position="89"/>
    </location>
</feature>
<sequence>MRAIIFGLLASCFFSTAFIFNRAMEVEGGSWMWSSSLRFFWMVPMLLLIVIVRGKLKASLRHLKENLKSYLIWSTVGFGLFYAPLTFASVYSPGWLVAGSWQMTIIAGSLLVPFLGVNTSHTQGSVWRKLPWKELKWSSVIILGVFLILWDQMSSISWILALAGFIPVVFAAFMYPLGNRKMMQVCQAKVETPERVLNMTLASLPFWIVIALFGWADHGLPSSSQLSYSFLVALFSGVIATLLFFSATNLVHTNPSQLAMVEATQAGELLFTLIGEMIFLNIGLPSKVALFGVFLIALGMVVHSLASIKMQKGAQVPDGA</sequence>
<evidence type="ECO:0000313" key="3">
    <source>
        <dbReference type="Proteomes" id="UP000280271"/>
    </source>
</evidence>
<gene>
    <name evidence="2" type="ORF">D9K81_08100</name>
</gene>
<feature type="transmembrane region" description="Helical" evidence="1">
    <location>
        <begin position="196"/>
        <end position="216"/>
    </location>
</feature>
<dbReference type="RefSeq" id="WP_120375214.1">
    <property type="nucleotide sequence ID" value="NZ_RCHC01000007.1"/>
</dbReference>
<evidence type="ECO:0000256" key="1">
    <source>
        <dbReference type="SAM" id="Phobius"/>
    </source>
</evidence>
<reference evidence="2 3" key="1">
    <citation type="submission" date="2018-09" db="EMBL/GenBank/DDBJ databases">
        <title>The draft genome of Acinetobacter sp. strains.</title>
        <authorList>
            <person name="Qin J."/>
            <person name="Feng Y."/>
            <person name="Zong Z."/>
        </authorList>
    </citation>
    <scope>NUCLEOTIDE SEQUENCE [LARGE SCALE GENOMIC DNA]</scope>
    <source>
        <strain evidence="2 3">WCHAc060005</strain>
    </source>
</reference>
<dbReference type="EMBL" id="RCHC01000007">
    <property type="protein sequence ID" value="RLL22105.1"/>
    <property type="molecule type" value="Genomic_DNA"/>
</dbReference>
<organism evidence="2 3">
    <name type="scientific">Acinetobacter chengduensis</name>
    <dbReference type="NCBI Taxonomy" id="2420890"/>
    <lineage>
        <taxon>Bacteria</taxon>
        <taxon>Pseudomonadati</taxon>
        <taxon>Pseudomonadota</taxon>
        <taxon>Gammaproteobacteria</taxon>
        <taxon>Moraxellales</taxon>
        <taxon>Moraxellaceae</taxon>
        <taxon>Acinetobacter</taxon>
    </lineage>
</organism>
<feature type="transmembrane region" description="Helical" evidence="1">
    <location>
        <begin position="288"/>
        <end position="306"/>
    </location>
</feature>
<feature type="transmembrane region" description="Helical" evidence="1">
    <location>
        <begin position="39"/>
        <end position="58"/>
    </location>
</feature>